<protein>
    <recommendedName>
        <fullName evidence="2">proline dehydrogenase</fullName>
        <ecNumber evidence="2">1.5.5.2</ecNumber>
    </recommendedName>
</protein>
<reference evidence="12 13" key="1">
    <citation type="submission" date="2020-02" db="EMBL/GenBank/DDBJ databases">
        <title>Genomic and physiological characterization of two novel Nitrospinaceae genera.</title>
        <authorList>
            <person name="Mueller A.J."/>
            <person name="Jung M.-Y."/>
            <person name="Strachan C.R."/>
            <person name="Herbold C.W."/>
            <person name="Kirkegaard R.H."/>
            <person name="Daims H."/>
        </authorList>
    </citation>
    <scope>NUCLEOTIDE SEQUENCE [LARGE SCALE GENOMIC DNA]</scope>
    <source>
        <strain evidence="12">EB</strain>
    </source>
</reference>
<keyword evidence="4 10" id="KW-0547">Nucleotide-binding</keyword>
<dbReference type="InterPro" id="IPR015659">
    <property type="entry name" value="Proline_oxidase"/>
</dbReference>
<feature type="binding site" evidence="9">
    <location>
        <position position="261"/>
    </location>
    <ligand>
        <name>substrate</name>
    </ligand>
</feature>
<evidence type="ECO:0000256" key="1">
    <source>
        <dbReference type="ARBA" id="ARBA00004739"/>
    </source>
</evidence>
<proteinExistence type="predicted"/>
<dbReference type="GO" id="GO:0071949">
    <property type="term" value="F:FAD binding"/>
    <property type="evidence" value="ECO:0007669"/>
    <property type="project" value="TreeGrafter"/>
</dbReference>
<dbReference type="EMBL" id="CP048685">
    <property type="protein sequence ID" value="QPJ63576.1"/>
    <property type="molecule type" value="Genomic_DNA"/>
</dbReference>
<dbReference type="EC" id="1.5.5.2" evidence="2"/>
<comment type="catalytic activity">
    <reaction evidence="8">
        <text>L-proline + a quinone = (S)-1-pyrroline-5-carboxylate + a quinol + H(+)</text>
        <dbReference type="Rhea" id="RHEA:23784"/>
        <dbReference type="ChEBI" id="CHEBI:15378"/>
        <dbReference type="ChEBI" id="CHEBI:17388"/>
        <dbReference type="ChEBI" id="CHEBI:24646"/>
        <dbReference type="ChEBI" id="CHEBI:60039"/>
        <dbReference type="ChEBI" id="CHEBI:132124"/>
        <dbReference type="EC" id="1.5.5.2"/>
    </reaction>
</comment>
<feature type="binding site" evidence="9">
    <location>
        <position position="75"/>
    </location>
    <ligand>
        <name>substrate</name>
    </ligand>
</feature>
<accession>A0A7T0BZ96</accession>
<feature type="binding site" evidence="10">
    <location>
        <begin position="160"/>
        <end position="162"/>
    </location>
    <ligand>
        <name>FAD</name>
        <dbReference type="ChEBI" id="CHEBI:57692"/>
    </ligand>
</feature>
<dbReference type="UniPathway" id="UPA00261">
    <property type="reaction ID" value="UER00373"/>
</dbReference>
<keyword evidence="5 10" id="KW-0274">FAD</keyword>
<feature type="binding site" evidence="10">
    <location>
        <begin position="199"/>
        <end position="200"/>
    </location>
    <ligand>
        <name>FAD</name>
        <dbReference type="ChEBI" id="CHEBI:57692"/>
    </ligand>
</feature>
<feature type="domain" description="Proline dehydrogenase" evidence="11">
    <location>
        <begin position="21"/>
        <end position="273"/>
    </location>
</feature>
<dbReference type="Proteomes" id="UP000594688">
    <property type="component" value="Chromosome"/>
</dbReference>
<keyword evidence="6" id="KW-0560">Oxidoreductase</keyword>
<keyword evidence="3" id="KW-0285">Flavoprotein</keyword>
<evidence type="ECO:0000313" key="13">
    <source>
        <dbReference type="Proteomes" id="UP000594688"/>
    </source>
</evidence>
<evidence type="ECO:0000256" key="8">
    <source>
        <dbReference type="ARBA" id="ARBA00048779"/>
    </source>
</evidence>
<gene>
    <name evidence="12" type="ORF">G3M70_17510</name>
</gene>
<evidence type="ECO:0000256" key="7">
    <source>
        <dbReference type="ARBA" id="ARBA00023062"/>
    </source>
</evidence>
<dbReference type="Gene3D" id="3.20.20.220">
    <property type="match status" value="1"/>
</dbReference>
<dbReference type="KEGG" id="nli:G3M70_17510"/>
<comment type="cofactor">
    <cofactor evidence="10">
        <name>FAD</name>
        <dbReference type="ChEBI" id="CHEBI:57692"/>
    </cofactor>
    <text evidence="10">Binds 1 FAD per subunit.</text>
</comment>
<evidence type="ECO:0000256" key="3">
    <source>
        <dbReference type="ARBA" id="ARBA00022630"/>
    </source>
</evidence>
<name>A0A7T0BZ96_9BACT</name>
<dbReference type="GO" id="GO:0010133">
    <property type="term" value="P:L-proline catabolic process to L-glutamate"/>
    <property type="evidence" value="ECO:0007669"/>
    <property type="project" value="UniProtKB-UniPathway"/>
</dbReference>
<dbReference type="GO" id="GO:0004657">
    <property type="term" value="F:proline dehydrogenase activity"/>
    <property type="evidence" value="ECO:0007669"/>
    <property type="project" value="UniProtKB-EC"/>
</dbReference>
<feature type="binding site" evidence="10">
    <location>
        <position position="108"/>
    </location>
    <ligand>
        <name>FAD</name>
        <dbReference type="ChEBI" id="CHEBI:57692"/>
    </ligand>
</feature>
<keyword evidence="7" id="KW-0642">Proline metabolism</keyword>
<sequence>MHLLYPFAKRFIAGEDLKTALHNVLSLNRHGYLSTIDVLGEDTRTREQALAARQEYLDLLEKMKDQPFPLDLSVKLTQMGLNLDREFCRNNLETILKAARHHTVRLDMEGSDTTQQILYEGIEMHRQYPNLGLVLQAYLHRTADDIGRVIREGISTRLCKGAYSEPEHIALQSMDDIRENFLMQARRLLTSGFQPAIATHDEMLLKEILKFVKAEHISSKTFYFEMLYGVRRDLQKDLLDKGFRVRVYVPFGKSWLPYTLRRLAERKENLLFVIKSVFRETFGLGGLREANP</sequence>
<dbReference type="PANTHER" id="PTHR13914">
    <property type="entry name" value="PROLINE OXIDASE"/>
    <property type="match status" value="1"/>
</dbReference>
<evidence type="ECO:0000259" key="11">
    <source>
        <dbReference type="Pfam" id="PF01619"/>
    </source>
</evidence>
<organism evidence="12 13">
    <name type="scientific">Candidatus Nitronauta litoralis</name>
    <dbReference type="NCBI Taxonomy" id="2705533"/>
    <lineage>
        <taxon>Bacteria</taxon>
        <taxon>Pseudomonadati</taxon>
        <taxon>Nitrospinota/Tectimicrobiota group</taxon>
        <taxon>Nitrospinota</taxon>
        <taxon>Nitrospinia</taxon>
        <taxon>Nitrospinales</taxon>
        <taxon>Nitrospinaceae</taxon>
        <taxon>Candidatus Nitronauta</taxon>
    </lineage>
</organism>
<evidence type="ECO:0000256" key="4">
    <source>
        <dbReference type="ARBA" id="ARBA00022741"/>
    </source>
</evidence>
<evidence type="ECO:0000313" key="12">
    <source>
        <dbReference type="EMBL" id="QPJ63576.1"/>
    </source>
</evidence>
<dbReference type="InterPro" id="IPR029041">
    <property type="entry name" value="FAD-linked_oxidoreductase-like"/>
</dbReference>
<dbReference type="Pfam" id="PF01619">
    <property type="entry name" value="Pro_dh"/>
    <property type="match status" value="1"/>
</dbReference>
<dbReference type="PIRSF" id="PIRSF000196">
    <property type="entry name" value="Pro_dehydrog"/>
    <property type="match status" value="1"/>
</dbReference>
<dbReference type="PANTHER" id="PTHR13914:SF0">
    <property type="entry name" value="PROLINE DEHYDROGENASE 1, MITOCHONDRIAL"/>
    <property type="match status" value="1"/>
</dbReference>
<evidence type="ECO:0000256" key="2">
    <source>
        <dbReference type="ARBA" id="ARBA00012695"/>
    </source>
</evidence>
<dbReference type="SUPFAM" id="SSF51730">
    <property type="entry name" value="FAD-linked oxidoreductase"/>
    <property type="match status" value="1"/>
</dbReference>
<comment type="pathway">
    <text evidence="1">Amino-acid degradation; L-proline degradation into L-glutamate; L-glutamate from L-proline: step 1/2.</text>
</comment>
<evidence type="ECO:0000256" key="5">
    <source>
        <dbReference type="ARBA" id="ARBA00022827"/>
    </source>
</evidence>
<dbReference type="InterPro" id="IPR002872">
    <property type="entry name" value="Proline_DH_dom"/>
</dbReference>
<dbReference type="InterPro" id="IPR008219">
    <property type="entry name" value="PRODH_bac_arc"/>
</dbReference>
<evidence type="ECO:0000256" key="9">
    <source>
        <dbReference type="PIRSR" id="PIRSR000196-1"/>
    </source>
</evidence>
<evidence type="ECO:0000256" key="6">
    <source>
        <dbReference type="ARBA" id="ARBA00023002"/>
    </source>
</evidence>
<dbReference type="AlphaFoldDB" id="A0A7T0BZ96"/>
<feature type="binding site" evidence="9">
    <location>
        <position position="262"/>
    </location>
    <ligand>
        <name>substrate</name>
    </ligand>
</feature>
<feature type="binding site" evidence="10">
    <location>
        <position position="136"/>
    </location>
    <ligand>
        <name>FAD</name>
        <dbReference type="ChEBI" id="CHEBI:57692"/>
    </ligand>
</feature>
<evidence type="ECO:0000256" key="10">
    <source>
        <dbReference type="PIRSR" id="PIRSR000196-2"/>
    </source>
</evidence>